<dbReference type="EMBL" id="CP074694">
    <property type="protein sequence ID" value="QVL31127.1"/>
    <property type="molecule type" value="Genomic_DNA"/>
</dbReference>
<feature type="chain" id="PRO_5034000358" description="Peptidase C39-like domain-containing protein" evidence="1">
    <location>
        <begin position="18"/>
        <end position="423"/>
    </location>
</feature>
<evidence type="ECO:0000256" key="1">
    <source>
        <dbReference type="SAM" id="SignalP"/>
    </source>
</evidence>
<evidence type="ECO:0000313" key="3">
    <source>
        <dbReference type="Proteomes" id="UP000676194"/>
    </source>
</evidence>
<proteinExistence type="predicted"/>
<evidence type="ECO:0008006" key="4">
    <source>
        <dbReference type="Google" id="ProtNLM"/>
    </source>
</evidence>
<dbReference type="KEGG" id="tsph:KIH39_20080"/>
<protein>
    <recommendedName>
        <fullName evidence="4">Peptidase C39-like domain-containing protein</fullName>
    </recommendedName>
</protein>
<name>A0A8E6B4D9_9BACT</name>
<keyword evidence="3" id="KW-1185">Reference proteome</keyword>
<reference evidence="2" key="1">
    <citation type="submission" date="2021-05" db="EMBL/GenBank/DDBJ databases">
        <title>Complete genome sequence of the cellulolytic planctomycete Telmatocola sphagniphila SP2T and characterization of the first cellulase from planctomycetes.</title>
        <authorList>
            <person name="Rakitin A.L."/>
            <person name="Beletsky A.V."/>
            <person name="Naumoff D.G."/>
            <person name="Kulichevskaya I.S."/>
            <person name="Mardanov A.V."/>
            <person name="Ravin N.V."/>
            <person name="Dedysh S.N."/>
        </authorList>
    </citation>
    <scope>NUCLEOTIDE SEQUENCE</scope>
    <source>
        <strain evidence="2">SP2T</strain>
    </source>
</reference>
<evidence type="ECO:0000313" key="2">
    <source>
        <dbReference type="EMBL" id="QVL31127.1"/>
    </source>
</evidence>
<feature type="signal peptide" evidence="1">
    <location>
        <begin position="1"/>
        <end position="17"/>
    </location>
</feature>
<accession>A0A8E6B4D9</accession>
<sequence>MMLLSLFLSLGLTGWLAAPDGIRANGPLLEEEAVTCHLPVSEHLRNLAGRDGLGLCVFTSIDLAARWANEGTLIGIRDYMTTQPGGGWPEKVDEVIHTLADRQHKPVPPYLQHTGGDVDFLKRALKTGRYVCVTYSGADGVFYRGSIYHMVNLVHMSDRFAVIQDNNFPGKWLWLPTAEFVSRWKALNGGWAIVLLKPGPPPIPTSIPTPAKVPPRAAAPSNFPVICGDSPAKPDLAESEITNYGLHPERLRTRLEYRLNGQSISRGQALSAFDALEDDSGKGRLTVVGDTAFREQVRRDWESAPELAPYRDKLLFQDYPTDHWAVTSVGFAPGITFQPAPRLDGKSPVVFRFRDYSSGPAGLALALRQADPNYKPDADPDPNKKPVLPNIALPSLNQVPASVWILGGLALLLFISKKKESAP</sequence>
<dbReference type="Proteomes" id="UP000676194">
    <property type="component" value="Chromosome"/>
</dbReference>
<dbReference type="AlphaFoldDB" id="A0A8E6B4D9"/>
<organism evidence="2 3">
    <name type="scientific">Telmatocola sphagniphila</name>
    <dbReference type="NCBI Taxonomy" id="1123043"/>
    <lineage>
        <taxon>Bacteria</taxon>
        <taxon>Pseudomonadati</taxon>
        <taxon>Planctomycetota</taxon>
        <taxon>Planctomycetia</taxon>
        <taxon>Gemmatales</taxon>
        <taxon>Gemmataceae</taxon>
    </lineage>
</organism>
<keyword evidence="1" id="KW-0732">Signal</keyword>
<dbReference type="RefSeq" id="WP_213495008.1">
    <property type="nucleotide sequence ID" value="NZ_CP074694.1"/>
</dbReference>
<gene>
    <name evidence="2" type="ORF">KIH39_20080</name>
</gene>